<keyword evidence="6" id="KW-1185">Reference proteome</keyword>
<dbReference type="InterPro" id="IPR006162">
    <property type="entry name" value="Ppantetheine_attach_site"/>
</dbReference>
<dbReference type="EMBL" id="FMCT01000016">
    <property type="protein sequence ID" value="SCF47318.1"/>
    <property type="molecule type" value="Genomic_DNA"/>
</dbReference>
<evidence type="ECO:0000256" key="2">
    <source>
        <dbReference type="ARBA" id="ARBA00022553"/>
    </source>
</evidence>
<dbReference type="InterPro" id="IPR045851">
    <property type="entry name" value="AMP-bd_C_sf"/>
</dbReference>
<feature type="region of interest" description="Disordered" evidence="3">
    <location>
        <begin position="473"/>
        <end position="506"/>
    </location>
</feature>
<evidence type="ECO:0000256" key="3">
    <source>
        <dbReference type="SAM" id="MobiDB-lite"/>
    </source>
</evidence>
<dbReference type="InterPro" id="IPR010071">
    <property type="entry name" value="AA_adenyl_dom"/>
</dbReference>
<dbReference type="GO" id="GO:0044550">
    <property type="term" value="P:secondary metabolite biosynthetic process"/>
    <property type="evidence" value="ECO:0007669"/>
    <property type="project" value="TreeGrafter"/>
</dbReference>
<evidence type="ECO:0000259" key="4">
    <source>
        <dbReference type="PROSITE" id="PS50075"/>
    </source>
</evidence>
<organism evidence="5 6">
    <name type="scientific">Micromonospora carbonacea</name>
    <dbReference type="NCBI Taxonomy" id="47853"/>
    <lineage>
        <taxon>Bacteria</taxon>
        <taxon>Bacillati</taxon>
        <taxon>Actinomycetota</taxon>
        <taxon>Actinomycetes</taxon>
        <taxon>Micromonosporales</taxon>
        <taxon>Micromonosporaceae</taxon>
        <taxon>Micromonospora</taxon>
    </lineage>
</organism>
<dbReference type="PANTHER" id="PTHR45527:SF1">
    <property type="entry name" value="FATTY ACID SYNTHASE"/>
    <property type="match status" value="1"/>
</dbReference>
<keyword evidence="1" id="KW-0596">Phosphopantetheine</keyword>
<dbReference type="InterPro" id="IPR020845">
    <property type="entry name" value="AMP-binding_CS"/>
</dbReference>
<evidence type="ECO:0000313" key="6">
    <source>
        <dbReference type="Proteomes" id="UP000183585"/>
    </source>
</evidence>
<dbReference type="InterPro" id="IPR020806">
    <property type="entry name" value="PKS_PP-bd"/>
</dbReference>
<dbReference type="GO" id="GO:0043041">
    <property type="term" value="P:amino acid activation for nonribosomal peptide biosynthetic process"/>
    <property type="evidence" value="ECO:0007669"/>
    <property type="project" value="TreeGrafter"/>
</dbReference>
<dbReference type="Gene3D" id="3.40.50.980">
    <property type="match status" value="2"/>
</dbReference>
<accession>A0A1C5AQ07</accession>
<dbReference type="PROSITE" id="PS00012">
    <property type="entry name" value="PHOSPHOPANTETHEINE"/>
    <property type="match status" value="1"/>
</dbReference>
<keyword evidence="2" id="KW-0597">Phosphoprotein</keyword>
<dbReference type="InterPro" id="IPR000873">
    <property type="entry name" value="AMP-dep_synth/lig_dom"/>
</dbReference>
<dbReference type="GO" id="GO:0031177">
    <property type="term" value="F:phosphopantetheine binding"/>
    <property type="evidence" value="ECO:0007669"/>
    <property type="project" value="InterPro"/>
</dbReference>
<feature type="region of interest" description="Disordered" evidence="3">
    <location>
        <begin position="88"/>
        <end position="109"/>
    </location>
</feature>
<name>A0A1C5AQ07_9ACTN</name>
<proteinExistence type="predicted"/>
<sequence length="584" mass="60931">MWRSSGALAAYLRRLGVGRGEVVALSLPRGRSLIVAMLAVARAGAAYLPVDPAAPADRVRRTLDTAGVSVVIAERDESWLGTARRVDPAVAGDPTASGPDPIGPAAPGADPDPVVDADDPVYVMFTSGSTGEPKGVVVPHRAVARLVVEPLFCTVAPGDRVAHTSNPAFDASTFEVWGALAAGGCVVPLPAVTDLPLDEWTAHLANLSIDVLFLTTSLFHMIARERPAALRTVGTVLVGGEQLDLSAARRVLAGSPPARLVNGYGPTETTTFAAYHDCTLESLAGRERVPVGRPLQRTSLHVLGPDLAEVPAGEVGELCIGGPGVALGYLGRPDLTAERFVTRAGDDGRLYRSGDLARRLPDGLVEVLGRRDRQVKVRGFRIELDEIELAITATGVADAAFAEKLGDGPQALLAVAVVPAAGRWDRTELARRLAERVPDYMVPSRWVPLDRPPTGPTGKVDRAAIARLLAESGPDAAAPGPAAPGTDTDTAATTGAGAAGTADGGVEADPVTAALRGIWRDVVGSEPTATRNFLEMGGNSIMAVQLAGRVQDRLGVRSEPHDVLLAESFAHLADQIRVALDRTH</sequence>
<dbReference type="SUPFAM" id="SSF56801">
    <property type="entry name" value="Acetyl-CoA synthetase-like"/>
    <property type="match status" value="1"/>
</dbReference>
<dbReference type="CDD" id="cd05930">
    <property type="entry name" value="A_NRPS"/>
    <property type="match status" value="1"/>
</dbReference>
<dbReference type="Pfam" id="PF00501">
    <property type="entry name" value="AMP-binding"/>
    <property type="match status" value="1"/>
</dbReference>
<dbReference type="Gene3D" id="2.30.38.10">
    <property type="entry name" value="Luciferase, Domain 3"/>
    <property type="match status" value="1"/>
</dbReference>
<evidence type="ECO:0000256" key="1">
    <source>
        <dbReference type="ARBA" id="ARBA00022450"/>
    </source>
</evidence>
<dbReference type="AlphaFoldDB" id="A0A1C5AQ07"/>
<reference evidence="6" key="1">
    <citation type="submission" date="2016-06" db="EMBL/GenBank/DDBJ databases">
        <authorList>
            <person name="Varghese N."/>
            <person name="Submissions Spin"/>
        </authorList>
    </citation>
    <scope>NUCLEOTIDE SEQUENCE [LARGE SCALE GENOMIC DNA]</scope>
    <source>
        <strain evidence="6">DSM 43168</strain>
    </source>
</reference>
<dbReference type="SMART" id="SM00823">
    <property type="entry name" value="PKS_PP"/>
    <property type="match status" value="1"/>
</dbReference>
<dbReference type="NCBIfam" id="TIGR01733">
    <property type="entry name" value="AA-adenyl-dom"/>
    <property type="match status" value="1"/>
</dbReference>
<dbReference type="Gene3D" id="3.30.300.30">
    <property type="match status" value="1"/>
</dbReference>
<dbReference type="SUPFAM" id="SSF47336">
    <property type="entry name" value="ACP-like"/>
    <property type="match status" value="1"/>
</dbReference>
<dbReference type="Proteomes" id="UP000183585">
    <property type="component" value="Unassembled WGS sequence"/>
</dbReference>
<dbReference type="InterPro" id="IPR036736">
    <property type="entry name" value="ACP-like_sf"/>
</dbReference>
<gene>
    <name evidence="5" type="ORF">GA0070563_11638</name>
</gene>
<dbReference type="InterPro" id="IPR009081">
    <property type="entry name" value="PP-bd_ACP"/>
</dbReference>
<dbReference type="Pfam" id="PF00550">
    <property type="entry name" value="PP-binding"/>
    <property type="match status" value="1"/>
</dbReference>
<dbReference type="PANTHER" id="PTHR45527">
    <property type="entry name" value="NONRIBOSOMAL PEPTIDE SYNTHETASE"/>
    <property type="match status" value="1"/>
</dbReference>
<dbReference type="PROSITE" id="PS00455">
    <property type="entry name" value="AMP_BINDING"/>
    <property type="match status" value="1"/>
</dbReference>
<feature type="compositionally biased region" description="Low complexity" evidence="3">
    <location>
        <begin position="98"/>
        <end position="109"/>
    </location>
</feature>
<protein>
    <submittedName>
        <fullName evidence="5">Amino acid adenylation domain-containing protein</fullName>
    </submittedName>
</protein>
<dbReference type="Gene3D" id="1.10.1200.10">
    <property type="entry name" value="ACP-like"/>
    <property type="match status" value="1"/>
</dbReference>
<dbReference type="PROSITE" id="PS50075">
    <property type="entry name" value="CARRIER"/>
    <property type="match status" value="1"/>
</dbReference>
<evidence type="ECO:0000313" key="5">
    <source>
        <dbReference type="EMBL" id="SCF47318.1"/>
    </source>
</evidence>
<feature type="domain" description="Carrier" evidence="4">
    <location>
        <begin position="506"/>
        <end position="580"/>
    </location>
</feature>
<dbReference type="GO" id="GO:0005737">
    <property type="term" value="C:cytoplasm"/>
    <property type="evidence" value="ECO:0007669"/>
    <property type="project" value="TreeGrafter"/>
</dbReference>
<feature type="compositionally biased region" description="Low complexity" evidence="3">
    <location>
        <begin position="473"/>
        <end position="505"/>
    </location>
</feature>